<accession>A0ABN2YNA9</accession>
<reference evidence="2 3" key="1">
    <citation type="journal article" date="2019" name="Int. J. Syst. Evol. Microbiol.">
        <title>The Global Catalogue of Microorganisms (GCM) 10K type strain sequencing project: providing services to taxonomists for standard genome sequencing and annotation.</title>
        <authorList>
            <consortium name="The Broad Institute Genomics Platform"/>
            <consortium name="The Broad Institute Genome Sequencing Center for Infectious Disease"/>
            <person name="Wu L."/>
            <person name="Ma J."/>
        </authorList>
    </citation>
    <scope>NUCLEOTIDE SEQUENCE [LARGE SCALE GENOMIC DNA]</scope>
    <source>
        <strain evidence="2 3">JCM 13850</strain>
    </source>
</reference>
<organism evidence="2 3">
    <name type="scientific">Actinomadura napierensis</name>
    <dbReference type="NCBI Taxonomy" id="267854"/>
    <lineage>
        <taxon>Bacteria</taxon>
        <taxon>Bacillati</taxon>
        <taxon>Actinomycetota</taxon>
        <taxon>Actinomycetes</taxon>
        <taxon>Streptosporangiales</taxon>
        <taxon>Thermomonosporaceae</taxon>
        <taxon>Actinomadura</taxon>
    </lineage>
</organism>
<dbReference type="Proteomes" id="UP001501020">
    <property type="component" value="Unassembled WGS sequence"/>
</dbReference>
<protein>
    <submittedName>
        <fullName evidence="2">Uncharacterized protein</fullName>
    </submittedName>
</protein>
<feature type="region of interest" description="Disordered" evidence="1">
    <location>
        <begin position="63"/>
        <end position="147"/>
    </location>
</feature>
<gene>
    <name evidence="2" type="ORF">GCM10009727_19940</name>
</gene>
<name>A0ABN2YNA9_9ACTN</name>
<dbReference type="EMBL" id="BAAAMR010000012">
    <property type="protein sequence ID" value="GAA2128890.1"/>
    <property type="molecule type" value="Genomic_DNA"/>
</dbReference>
<proteinExistence type="predicted"/>
<sequence length="147" mass="15578">MFLGAPLRRRGPAVFNAAVACADPLTGVQAPAGDDDWDEPRLAPPAKTGIHVIDAEAAKLHAAAVGTPIKRRGPAPQPPSQPLRLRRARPARPRQPPRRPGPVPAQAHQGRRPSPPPALAGVSAGRRHRHAVMTADRHNPKEVVTGT</sequence>
<keyword evidence="3" id="KW-1185">Reference proteome</keyword>
<evidence type="ECO:0000256" key="1">
    <source>
        <dbReference type="SAM" id="MobiDB-lite"/>
    </source>
</evidence>
<evidence type="ECO:0000313" key="3">
    <source>
        <dbReference type="Proteomes" id="UP001501020"/>
    </source>
</evidence>
<comment type="caution">
    <text evidence="2">The sequence shown here is derived from an EMBL/GenBank/DDBJ whole genome shotgun (WGS) entry which is preliminary data.</text>
</comment>
<evidence type="ECO:0000313" key="2">
    <source>
        <dbReference type="EMBL" id="GAA2128890.1"/>
    </source>
</evidence>
<feature type="compositionally biased region" description="Basic residues" evidence="1">
    <location>
        <begin position="84"/>
        <end position="97"/>
    </location>
</feature>